<reference evidence="1 2" key="1">
    <citation type="submission" date="2012-08" db="EMBL/GenBank/DDBJ databases">
        <title>Oryza genome evolution.</title>
        <authorList>
            <person name="Wing R.A."/>
        </authorList>
    </citation>
    <scope>NUCLEOTIDE SEQUENCE</scope>
</reference>
<evidence type="ECO:0000313" key="2">
    <source>
        <dbReference type="Proteomes" id="UP000032180"/>
    </source>
</evidence>
<reference evidence="2" key="2">
    <citation type="submission" date="2013-12" db="EMBL/GenBank/DDBJ databases">
        <authorList>
            <person name="Yu Y."/>
            <person name="Lee S."/>
            <person name="de Baynast K."/>
            <person name="Wissotski M."/>
            <person name="Liu L."/>
            <person name="Talag J."/>
            <person name="Goicoechea J."/>
            <person name="Angelova A."/>
            <person name="Jetty R."/>
            <person name="Kudrna D."/>
            <person name="Golser W."/>
            <person name="Rivera L."/>
            <person name="Zhang J."/>
            <person name="Wing R."/>
        </authorList>
    </citation>
    <scope>NUCLEOTIDE SEQUENCE</scope>
</reference>
<reference evidence="1" key="3">
    <citation type="submission" date="2015-04" db="UniProtKB">
        <authorList>
            <consortium name="EnsemblPlants"/>
        </authorList>
    </citation>
    <scope>IDENTIFICATION</scope>
</reference>
<name>A0A0D9XN49_9ORYZ</name>
<sequence length="123" mass="12944">MAVVHLAGGERLHAMVVEGSRQAMDSSAVGVESSASAAEDPRCAFARLCGLSGNSHRASRGASPLLRTPTDRDLTLATPPADLVACGKKLAVNQIYDIFELLPSKIQFGILVESLTGQWALLL</sequence>
<dbReference type="EnsemblPlants" id="LPERR11G00240.2">
    <property type="protein sequence ID" value="LPERR11G00240.2"/>
    <property type="gene ID" value="LPERR11G00240"/>
</dbReference>
<accession>A0A0D9XN49</accession>
<dbReference type="Gramene" id="LPERR11G00240.2">
    <property type="protein sequence ID" value="LPERR11G00240.2"/>
    <property type="gene ID" value="LPERR11G00240"/>
</dbReference>
<organism evidence="1 2">
    <name type="scientific">Leersia perrieri</name>
    <dbReference type="NCBI Taxonomy" id="77586"/>
    <lineage>
        <taxon>Eukaryota</taxon>
        <taxon>Viridiplantae</taxon>
        <taxon>Streptophyta</taxon>
        <taxon>Embryophyta</taxon>
        <taxon>Tracheophyta</taxon>
        <taxon>Spermatophyta</taxon>
        <taxon>Magnoliopsida</taxon>
        <taxon>Liliopsida</taxon>
        <taxon>Poales</taxon>
        <taxon>Poaceae</taxon>
        <taxon>BOP clade</taxon>
        <taxon>Oryzoideae</taxon>
        <taxon>Oryzeae</taxon>
        <taxon>Oryzinae</taxon>
        <taxon>Leersia</taxon>
    </lineage>
</organism>
<dbReference type="AlphaFoldDB" id="A0A0D9XN49"/>
<protein>
    <submittedName>
        <fullName evidence="1">Uncharacterized protein</fullName>
    </submittedName>
</protein>
<keyword evidence="2" id="KW-1185">Reference proteome</keyword>
<proteinExistence type="predicted"/>
<dbReference type="Proteomes" id="UP000032180">
    <property type="component" value="Chromosome 11"/>
</dbReference>
<evidence type="ECO:0000313" key="1">
    <source>
        <dbReference type="EnsemblPlants" id="LPERR11G00240.2"/>
    </source>
</evidence>